<protein>
    <submittedName>
        <fullName evidence="8">Transcriptional regulator, LysR family</fullName>
    </submittedName>
</protein>
<keyword evidence="4" id="KW-0010">Activator</keyword>
<evidence type="ECO:0000313" key="9">
    <source>
        <dbReference type="Proteomes" id="UP000002221"/>
    </source>
</evidence>
<evidence type="ECO:0000256" key="5">
    <source>
        <dbReference type="ARBA" id="ARBA00023163"/>
    </source>
</evidence>
<dbReference type="InterPro" id="IPR036388">
    <property type="entry name" value="WH-like_DNA-bd_sf"/>
</dbReference>
<dbReference type="Pfam" id="PF03466">
    <property type="entry name" value="LysR_substrate"/>
    <property type="match status" value="1"/>
</dbReference>
<dbReference type="OrthoDB" id="9803735at2"/>
<keyword evidence="9" id="KW-1185">Reference proteome</keyword>
<dbReference type="STRING" id="518766.Rmar_2780"/>
<evidence type="ECO:0000259" key="7">
    <source>
        <dbReference type="PROSITE" id="PS50931"/>
    </source>
</evidence>
<dbReference type="EMBL" id="CP001807">
    <property type="protein sequence ID" value="ACY49649.1"/>
    <property type="molecule type" value="Genomic_DNA"/>
</dbReference>
<keyword evidence="6" id="KW-0175">Coiled coil</keyword>
<dbReference type="Gene3D" id="3.40.190.10">
    <property type="entry name" value="Periplasmic binding protein-like II"/>
    <property type="match status" value="2"/>
</dbReference>
<dbReference type="Proteomes" id="UP000002221">
    <property type="component" value="Chromosome"/>
</dbReference>
<dbReference type="AlphaFoldDB" id="D0MH60"/>
<dbReference type="Pfam" id="PF00126">
    <property type="entry name" value="HTH_1"/>
    <property type="match status" value="1"/>
</dbReference>
<evidence type="ECO:0000256" key="4">
    <source>
        <dbReference type="ARBA" id="ARBA00023159"/>
    </source>
</evidence>
<proteinExistence type="inferred from homology"/>
<keyword evidence="2" id="KW-0805">Transcription regulation</keyword>
<dbReference type="PROSITE" id="PS50931">
    <property type="entry name" value="HTH_LYSR"/>
    <property type="match status" value="1"/>
</dbReference>
<evidence type="ECO:0000256" key="6">
    <source>
        <dbReference type="SAM" id="Coils"/>
    </source>
</evidence>
<feature type="domain" description="HTH lysR-type" evidence="7">
    <location>
        <begin position="1"/>
        <end position="58"/>
    </location>
</feature>
<dbReference type="PANTHER" id="PTHR30346">
    <property type="entry name" value="TRANSCRIPTIONAL DUAL REGULATOR HCAR-RELATED"/>
    <property type="match status" value="1"/>
</dbReference>
<dbReference type="PANTHER" id="PTHR30346:SF26">
    <property type="entry name" value="HYDROGEN PEROXIDE-INDUCIBLE GENES ACTIVATOR"/>
    <property type="match status" value="1"/>
</dbReference>
<dbReference type="HOGENOM" id="CLU_039613_6_2_10"/>
<dbReference type="KEGG" id="rmr:Rmar_2780"/>
<dbReference type="FunFam" id="1.10.10.10:FF:000001">
    <property type="entry name" value="LysR family transcriptional regulator"/>
    <property type="match status" value="1"/>
</dbReference>
<evidence type="ECO:0000256" key="1">
    <source>
        <dbReference type="ARBA" id="ARBA00009437"/>
    </source>
</evidence>
<gene>
    <name evidence="8" type="ordered locus">Rmar_2780</name>
</gene>
<keyword evidence="3" id="KW-0238">DNA-binding</keyword>
<dbReference type="GO" id="GO:0032993">
    <property type="term" value="C:protein-DNA complex"/>
    <property type="evidence" value="ECO:0007669"/>
    <property type="project" value="TreeGrafter"/>
</dbReference>
<dbReference type="eggNOG" id="COG0583">
    <property type="taxonomic scope" value="Bacteria"/>
</dbReference>
<dbReference type="RefSeq" id="WP_012845259.1">
    <property type="nucleotide sequence ID" value="NC_013501.1"/>
</dbReference>
<dbReference type="CDD" id="cd08411">
    <property type="entry name" value="PBP2_OxyR"/>
    <property type="match status" value="1"/>
</dbReference>
<dbReference type="SUPFAM" id="SSF53850">
    <property type="entry name" value="Periplasmic binding protein-like II"/>
    <property type="match status" value="1"/>
</dbReference>
<evidence type="ECO:0000256" key="3">
    <source>
        <dbReference type="ARBA" id="ARBA00023125"/>
    </source>
</evidence>
<dbReference type="InterPro" id="IPR000847">
    <property type="entry name" value="LysR_HTH_N"/>
</dbReference>
<accession>D0MH60</accession>
<dbReference type="InterPro" id="IPR005119">
    <property type="entry name" value="LysR_subst-bd"/>
</dbReference>
<feature type="coiled-coil region" evidence="6">
    <location>
        <begin position="65"/>
        <end position="92"/>
    </location>
</feature>
<reference evidence="8 9" key="1">
    <citation type="journal article" date="2009" name="Stand. Genomic Sci.">
        <title>Complete genome sequence of Rhodothermus marinus type strain (R-10).</title>
        <authorList>
            <person name="Nolan M."/>
            <person name="Tindall B.J."/>
            <person name="Pomrenke H."/>
            <person name="Lapidus A."/>
            <person name="Copeland A."/>
            <person name="Glavina Del Rio T."/>
            <person name="Lucas S."/>
            <person name="Chen F."/>
            <person name="Tice H."/>
            <person name="Cheng J.F."/>
            <person name="Saunders E."/>
            <person name="Han C."/>
            <person name="Bruce D."/>
            <person name="Goodwin L."/>
            <person name="Chain P."/>
            <person name="Pitluck S."/>
            <person name="Ovchinikova G."/>
            <person name="Pati A."/>
            <person name="Ivanova N."/>
            <person name="Mavromatis K."/>
            <person name="Chen A."/>
            <person name="Palaniappan K."/>
            <person name="Land M."/>
            <person name="Hauser L."/>
            <person name="Chang Y.J."/>
            <person name="Jeffries C.D."/>
            <person name="Brettin T."/>
            <person name="Goker M."/>
            <person name="Bristow J."/>
            <person name="Eisen J.A."/>
            <person name="Markowitz V."/>
            <person name="Hugenholtz P."/>
            <person name="Kyrpides N.C."/>
            <person name="Klenk H.P."/>
            <person name="Detter J.C."/>
        </authorList>
    </citation>
    <scope>NUCLEOTIDE SEQUENCE [LARGE SCALE GENOMIC DNA]</scope>
    <source>
        <strain evidence="9">ATCC 43812 / DSM 4252 / R-10</strain>
    </source>
</reference>
<dbReference type="SUPFAM" id="SSF46785">
    <property type="entry name" value="Winged helix' DNA-binding domain"/>
    <property type="match status" value="1"/>
</dbReference>
<sequence length="315" mass="35934">MTLTQLAYAVAVDTYRHFGRAAEHCHVSQPTLSMQLQKLEEELGVQLFDRSRKPILPTPIGERILAQARVILRECERLYELLNEDLEAVRGELKLGVIPTLSPYLLPLVTRPLQERYPELTVQVEELTTEQILEALATDRLDAGLIATEEGRPGLRRRALFREPFVAYLGADHPLLAETQLDPSRLRLEELWLLREGHCFRDQVLQVCSRREEASPAPQLRFESGNLETLRLLVDRLGGVTLLPFLATHYLPAEARERVRHFREPAPHRTIYLIYARAHLKRTLLDAYVAVLQESIRPLLPQPTTSLSALSPINS</sequence>
<organism evidence="8 9">
    <name type="scientific">Rhodothermus marinus (strain ATCC 43812 / DSM 4252 / R-10)</name>
    <name type="common">Rhodothermus obamensis</name>
    <dbReference type="NCBI Taxonomy" id="518766"/>
    <lineage>
        <taxon>Bacteria</taxon>
        <taxon>Pseudomonadati</taxon>
        <taxon>Rhodothermota</taxon>
        <taxon>Rhodothermia</taxon>
        <taxon>Rhodothermales</taxon>
        <taxon>Rhodothermaceae</taxon>
        <taxon>Rhodothermus</taxon>
    </lineage>
</organism>
<dbReference type="PRINTS" id="PR00039">
    <property type="entry name" value="HTHLYSR"/>
</dbReference>
<dbReference type="GO" id="GO:0003677">
    <property type="term" value="F:DNA binding"/>
    <property type="evidence" value="ECO:0007669"/>
    <property type="project" value="UniProtKB-KW"/>
</dbReference>
<keyword evidence="5" id="KW-0804">Transcription</keyword>
<dbReference type="Gene3D" id="1.10.10.10">
    <property type="entry name" value="Winged helix-like DNA-binding domain superfamily/Winged helix DNA-binding domain"/>
    <property type="match status" value="1"/>
</dbReference>
<dbReference type="GO" id="GO:0003700">
    <property type="term" value="F:DNA-binding transcription factor activity"/>
    <property type="evidence" value="ECO:0007669"/>
    <property type="project" value="InterPro"/>
</dbReference>
<name>D0MH60_RHOM4</name>
<evidence type="ECO:0000313" key="8">
    <source>
        <dbReference type="EMBL" id="ACY49649.1"/>
    </source>
</evidence>
<evidence type="ECO:0000256" key="2">
    <source>
        <dbReference type="ARBA" id="ARBA00023015"/>
    </source>
</evidence>
<dbReference type="InterPro" id="IPR036390">
    <property type="entry name" value="WH_DNA-bd_sf"/>
</dbReference>
<comment type="similarity">
    <text evidence="1">Belongs to the LysR transcriptional regulatory family.</text>
</comment>